<organism evidence="2 3">
    <name type="scientific">Datura stramonium</name>
    <name type="common">Jimsonweed</name>
    <name type="synonym">Common thornapple</name>
    <dbReference type="NCBI Taxonomy" id="4076"/>
    <lineage>
        <taxon>Eukaryota</taxon>
        <taxon>Viridiplantae</taxon>
        <taxon>Streptophyta</taxon>
        <taxon>Embryophyta</taxon>
        <taxon>Tracheophyta</taxon>
        <taxon>Spermatophyta</taxon>
        <taxon>Magnoliopsida</taxon>
        <taxon>eudicotyledons</taxon>
        <taxon>Gunneridae</taxon>
        <taxon>Pentapetalae</taxon>
        <taxon>asterids</taxon>
        <taxon>lamiids</taxon>
        <taxon>Solanales</taxon>
        <taxon>Solanaceae</taxon>
        <taxon>Solanoideae</taxon>
        <taxon>Datureae</taxon>
        <taxon>Datura</taxon>
    </lineage>
</organism>
<dbReference type="EMBL" id="JACEIK010002651">
    <property type="protein sequence ID" value="MCD9638227.1"/>
    <property type="molecule type" value="Genomic_DNA"/>
</dbReference>
<sequence>MSYHFLGCWREAVVGKLDKRSNSSKERAKPQWGLRLDGFEQRKGESKEKSYPGVARRFLESISLEFRGRRRCLIRIPMTNDAPLLVDLPNPANDSRTDGTSEPANRYYTSIRPSINKSTRALTSVRGEGQMTQLGAVNVNPSFS</sequence>
<name>A0ABS8UVQ9_DATST</name>
<reference evidence="2 3" key="1">
    <citation type="journal article" date="2021" name="BMC Genomics">
        <title>Datura genome reveals duplications of psychoactive alkaloid biosynthetic genes and high mutation rate following tissue culture.</title>
        <authorList>
            <person name="Rajewski A."/>
            <person name="Carter-House D."/>
            <person name="Stajich J."/>
            <person name="Litt A."/>
        </authorList>
    </citation>
    <scope>NUCLEOTIDE SEQUENCE [LARGE SCALE GENOMIC DNA]</scope>
    <source>
        <strain evidence="2">AR-01</strain>
    </source>
</reference>
<evidence type="ECO:0000256" key="1">
    <source>
        <dbReference type="SAM" id="MobiDB-lite"/>
    </source>
</evidence>
<feature type="compositionally biased region" description="Polar residues" evidence="1">
    <location>
        <begin position="92"/>
        <end position="107"/>
    </location>
</feature>
<protein>
    <submittedName>
        <fullName evidence="2">Uncharacterized protein</fullName>
    </submittedName>
</protein>
<keyword evidence="3" id="KW-1185">Reference proteome</keyword>
<accession>A0ABS8UVQ9</accession>
<proteinExistence type="predicted"/>
<feature type="region of interest" description="Disordered" evidence="1">
    <location>
        <begin position="84"/>
        <end position="107"/>
    </location>
</feature>
<evidence type="ECO:0000313" key="2">
    <source>
        <dbReference type="EMBL" id="MCD9638227.1"/>
    </source>
</evidence>
<gene>
    <name evidence="2" type="ORF">HAX54_022074</name>
</gene>
<evidence type="ECO:0000313" key="3">
    <source>
        <dbReference type="Proteomes" id="UP000823775"/>
    </source>
</evidence>
<comment type="caution">
    <text evidence="2">The sequence shown here is derived from an EMBL/GenBank/DDBJ whole genome shotgun (WGS) entry which is preliminary data.</text>
</comment>
<dbReference type="Proteomes" id="UP000823775">
    <property type="component" value="Unassembled WGS sequence"/>
</dbReference>